<dbReference type="NCBIfam" id="NF002458">
    <property type="entry name" value="PRK01641.1"/>
    <property type="match status" value="1"/>
</dbReference>
<evidence type="ECO:0000256" key="5">
    <source>
        <dbReference type="ARBA" id="ARBA00011271"/>
    </source>
</evidence>
<dbReference type="InterPro" id="IPR000573">
    <property type="entry name" value="AconitaseA/IPMdHydase_ssu_swvl"/>
</dbReference>
<evidence type="ECO:0000256" key="6">
    <source>
        <dbReference type="ARBA" id="ARBA00022430"/>
    </source>
</evidence>
<evidence type="ECO:0000256" key="2">
    <source>
        <dbReference type="ARBA" id="ARBA00002695"/>
    </source>
</evidence>
<dbReference type="Proteomes" id="UP000185192">
    <property type="component" value="Unassembled WGS sequence"/>
</dbReference>
<dbReference type="Gene3D" id="3.20.19.10">
    <property type="entry name" value="Aconitase, domain 4"/>
    <property type="match status" value="1"/>
</dbReference>
<comment type="similarity">
    <text evidence="4 10">Belongs to the LeuD family. LeuD type 1 subfamily.</text>
</comment>
<name>A0A1N6CN33_9SPHN</name>
<dbReference type="NCBIfam" id="TIGR00171">
    <property type="entry name" value="leuD"/>
    <property type="match status" value="1"/>
</dbReference>
<dbReference type="EMBL" id="FSQW01000001">
    <property type="protein sequence ID" value="SIN59784.1"/>
    <property type="molecule type" value="Genomic_DNA"/>
</dbReference>
<keyword evidence="7 10" id="KW-0028">Amino-acid biosynthesis</keyword>
<dbReference type="EC" id="4.2.1.33" evidence="10"/>
<evidence type="ECO:0000256" key="9">
    <source>
        <dbReference type="ARBA" id="ARBA00023304"/>
    </source>
</evidence>
<dbReference type="UniPathway" id="UPA00048">
    <property type="reaction ID" value="UER00071"/>
</dbReference>
<evidence type="ECO:0000256" key="1">
    <source>
        <dbReference type="ARBA" id="ARBA00000491"/>
    </source>
</evidence>
<dbReference type="InterPro" id="IPR050075">
    <property type="entry name" value="LeuD"/>
</dbReference>
<dbReference type="InterPro" id="IPR033940">
    <property type="entry name" value="IPMI_Swivel"/>
</dbReference>
<accession>A0A1N6CN33</accession>
<dbReference type="PANTHER" id="PTHR43345">
    <property type="entry name" value="3-ISOPROPYLMALATE DEHYDRATASE SMALL SUBUNIT 2-RELATED-RELATED"/>
    <property type="match status" value="1"/>
</dbReference>
<evidence type="ECO:0000259" key="11">
    <source>
        <dbReference type="Pfam" id="PF00694"/>
    </source>
</evidence>
<keyword evidence="13" id="KW-1185">Reference proteome</keyword>
<gene>
    <name evidence="10" type="primary">leuD</name>
    <name evidence="12" type="ORF">SAMN02745824_0321</name>
</gene>
<evidence type="ECO:0000313" key="12">
    <source>
        <dbReference type="EMBL" id="SIN59784.1"/>
    </source>
</evidence>
<evidence type="ECO:0000256" key="10">
    <source>
        <dbReference type="HAMAP-Rule" id="MF_01031"/>
    </source>
</evidence>
<evidence type="ECO:0000256" key="4">
    <source>
        <dbReference type="ARBA" id="ARBA00009845"/>
    </source>
</evidence>
<sequence length="205" mass="21937">MAEPFTTLTSLPMPLIRDNIDTDQIIPSREMKSTGKTGLADGLFAGWRYTAIGGRDPDESFVLNDPDFANSRIILGGENFGCGSSREHAVWALAEYGFRAVIAPSFAPIFAGNCVRNGILPAVLDAEHVAAIAESGKVATISLPDQTIAIDGANSWPFPLEAEAKAMLLEGLDAIDLSLKMANEISTWQEADRAARPWIYPGATA</sequence>
<dbReference type="GO" id="GO:0003861">
    <property type="term" value="F:3-isopropylmalate dehydratase activity"/>
    <property type="evidence" value="ECO:0007669"/>
    <property type="project" value="UniProtKB-UniRule"/>
</dbReference>
<feature type="domain" description="Aconitase A/isopropylmalate dehydratase small subunit swivel" evidence="11">
    <location>
        <begin position="3"/>
        <end position="125"/>
    </location>
</feature>
<comment type="subunit">
    <text evidence="5 10">Heterodimer of LeuC and LeuD.</text>
</comment>
<evidence type="ECO:0000256" key="8">
    <source>
        <dbReference type="ARBA" id="ARBA00023239"/>
    </source>
</evidence>
<dbReference type="HAMAP" id="MF_01031">
    <property type="entry name" value="LeuD_type1"/>
    <property type="match status" value="1"/>
</dbReference>
<keyword evidence="6 10" id="KW-0432">Leucine biosynthesis</keyword>
<proteinExistence type="inferred from homology"/>
<keyword evidence="9 10" id="KW-0100">Branched-chain amino acid biosynthesis</keyword>
<dbReference type="GO" id="GO:0009098">
    <property type="term" value="P:L-leucine biosynthetic process"/>
    <property type="evidence" value="ECO:0007669"/>
    <property type="project" value="UniProtKB-UniRule"/>
</dbReference>
<comment type="pathway">
    <text evidence="3 10">Amino-acid biosynthesis; L-leucine biosynthesis; L-leucine from 3-methyl-2-oxobutanoate: step 2/4.</text>
</comment>
<protein>
    <recommendedName>
        <fullName evidence="10">3-isopropylmalate dehydratase small subunit</fullName>
        <ecNumber evidence="10">4.2.1.33</ecNumber>
    </recommendedName>
    <alternativeName>
        <fullName evidence="10">Alpha-IPM isomerase</fullName>
        <shortName evidence="10">IPMI</shortName>
    </alternativeName>
    <alternativeName>
        <fullName evidence="10">Isopropylmalate isomerase</fullName>
    </alternativeName>
</protein>
<dbReference type="GO" id="GO:0009316">
    <property type="term" value="C:3-isopropylmalate dehydratase complex"/>
    <property type="evidence" value="ECO:0007669"/>
    <property type="project" value="InterPro"/>
</dbReference>
<evidence type="ECO:0000256" key="3">
    <source>
        <dbReference type="ARBA" id="ARBA00004729"/>
    </source>
</evidence>
<comment type="catalytic activity">
    <reaction evidence="1 10">
        <text>(2R,3S)-3-isopropylmalate = (2S)-2-isopropylmalate</text>
        <dbReference type="Rhea" id="RHEA:32287"/>
        <dbReference type="ChEBI" id="CHEBI:1178"/>
        <dbReference type="ChEBI" id="CHEBI:35121"/>
        <dbReference type="EC" id="4.2.1.33"/>
    </reaction>
</comment>
<dbReference type="STRING" id="1123272.SAMN02745824_0321"/>
<organism evidence="12 13">
    <name type="scientific">Parasphingorhabdus marina DSM 22363</name>
    <dbReference type="NCBI Taxonomy" id="1123272"/>
    <lineage>
        <taxon>Bacteria</taxon>
        <taxon>Pseudomonadati</taxon>
        <taxon>Pseudomonadota</taxon>
        <taxon>Alphaproteobacteria</taxon>
        <taxon>Sphingomonadales</taxon>
        <taxon>Sphingomonadaceae</taxon>
        <taxon>Parasphingorhabdus</taxon>
    </lineage>
</organism>
<dbReference type="PANTHER" id="PTHR43345:SF5">
    <property type="entry name" value="3-ISOPROPYLMALATE DEHYDRATASE SMALL SUBUNIT"/>
    <property type="match status" value="1"/>
</dbReference>
<dbReference type="InterPro" id="IPR004431">
    <property type="entry name" value="3-IsopropMal_deHydase_ssu"/>
</dbReference>
<dbReference type="OrthoDB" id="9777465at2"/>
<dbReference type="RefSeq" id="WP_074203410.1">
    <property type="nucleotide sequence ID" value="NZ_FSQW01000001.1"/>
</dbReference>
<dbReference type="CDD" id="cd01577">
    <property type="entry name" value="IPMI_Swivel"/>
    <property type="match status" value="1"/>
</dbReference>
<comment type="function">
    <text evidence="2 10">Catalyzes the isomerization between 2-isopropylmalate and 3-isopropylmalate, via the formation of 2-isopropylmaleate.</text>
</comment>
<evidence type="ECO:0000313" key="13">
    <source>
        <dbReference type="Proteomes" id="UP000185192"/>
    </source>
</evidence>
<dbReference type="SUPFAM" id="SSF52016">
    <property type="entry name" value="LeuD/IlvD-like"/>
    <property type="match status" value="1"/>
</dbReference>
<reference evidence="13" key="1">
    <citation type="submission" date="2016-11" db="EMBL/GenBank/DDBJ databases">
        <authorList>
            <person name="Varghese N."/>
            <person name="Submissions S."/>
        </authorList>
    </citation>
    <scope>NUCLEOTIDE SEQUENCE [LARGE SCALE GENOMIC DNA]</scope>
    <source>
        <strain evidence="13">DSM 22363</strain>
    </source>
</reference>
<keyword evidence="8 10" id="KW-0456">Lyase</keyword>
<dbReference type="AlphaFoldDB" id="A0A1N6CN33"/>
<dbReference type="InterPro" id="IPR015928">
    <property type="entry name" value="Aconitase/3IPM_dehydase_swvl"/>
</dbReference>
<evidence type="ECO:0000256" key="7">
    <source>
        <dbReference type="ARBA" id="ARBA00022605"/>
    </source>
</evidence>
<dbReference type="Pfam" id="PF00694">
    <property type="entry name" value="Aconitase_C"/>
    <property type="match status" value="1"/>
</dbReference>